<dbReference type="Gene3D" id="3.30.1510.10">
    <property type="entry name" value="Domain 2, N(10)-formyltetrahydrofolate synthetase"/>
    <property type="match status" value="1"/>
</dbReference>
<comment type="catalytic activity">
    <reaction evidence="6 8">
        <text>(6S)-5,6,7,8-tetrahydrofolate + formate + ATP = (6R)-10-formyltetrahydrofolate + ADP + phosphate</text>
        <dbReference type="Rhea" id="RHEA:20221"/>
        <dbReference type="ChEBI" id="CHEBI:15740"/>
        <dbReference type="ChEBI" id="CHEBI:30616"/>
        <dbReference type="ChEBI" id="CHEBI:43474"/>
        <dbReference type="ChEBI" id="CHEBI:57453"/>
        <dbReference type="ChEBI" id="CHEBI:195366"/>
        <dbReference type="ChEBI" id="CHEBI:456216"/>
        <dbReference type="EC" id="6.3.4.3"/>
    </reaction>
</comment>
<dbReference type="InterPro" id="IPR020628">
    <property type="entry name" value="Formate_THF_ligase_CS"/>
</dbReference>
<dbReference type="Pfam" id="PF01268">
    <property type="entry name" value="FTHFS"/>
    <property type="match status" value="1"/>
</dbReference>
<accession>A0A4Z0VZV7</accession>
<evidence type="ECO:0000256" key="5">
    <source>
        <dbReference type="ARBA" id="ARBA00022840"/>
    </source>
</evidence>
<dbReference type="InterPro" id="IPR000559">
    <property type="entry name" value="Formate_THF_ligase"/>
</dbReference>
<evidence type="ECO:0000256" key="3">
    <source>
        <dbReference type="ARBA" id="ARBA00022598"/>
    </source>
</evidence>
<dbReference type="GO" id="GO:0035999">
    <property type="term" value="P:tetrahydrofolate interconversion"/>
    <property type="evidence" value="ECO:0007669"/>
    <property type="project" value="UniProtKB-UniRule"/>
</dbReference>
<dbReference type="RefSeq" id="WP_135402727.1">
    <property type="nucleotide sequence ID" value="NZ_SRME01000002.1"/>
</dbReference>
<sequence length="556" mass="60940">MKTDIQIAKEAKLEKIEKIAEQLNIPEEYLNPYGKYIGKVSSRYYEEIKDNKDGNLILVTAITPTPAGEGKTTTSIGLSMGLNKMGKKSIVALREPSLGPVMGIKGGAAGGGYSQVLPMEDINLHFTGDIHAITTAHNLVSAVIDSHIKFKNDLEIDPTQVFWKRALDMNDRALRNIVVGLGGKTNGLVREDGFIITAASEIMAVLCLSENIDDLKEKLSKIVIARNMDRKPITIGDLKIEGALALILKDALNPNLVQTIDGTPAFIHGGPFANIAHGTNSIIATKMAIKMSDYTVTEAGFGSDLGAEKFLDFVSPNYGLDPKVVVIVATVRALKYHGGMSLKELKKESIYHLRKGLENLRVHIENMRKYDIPVVVAINKFDSDSEEEIQMVENFSEDMGVEVSVNEAFLKGSDGTIDLAEKVVKTVENSNTKFKPIYNPEDDIEEKIEKIATKIYRAGNVEFTLQAKKMIKFFEKYGFDHLPIIIAKTQSSISDDKKKLGAPSGYEFTIRDFELSAGAGFIVALSGEIMRMPGLSKIPNAVNLDIDNEGNIKGLS</sequence>
<dbReference type="OrthoDB" id="9761733at2"/>
<keyword evidence="3 8" id="KW-0436">Ligase</keyword>
<dbReference type="FunFam" id="3.30.1510.10:FF:000001">
    <property type="entry name" value="Formate--tetrahydrofolate ligase"/>
    <property type="match status" value="1"/>
</dbReference>
<evidence type="ECO:0000256" key="6">
    <source>
        <dbReference type="ARBA" id="ARBA00049033"/>
    </source>
</evidence>
<dbReference type="PROSITE" id="PS00722">
    <property type="entry name" value="FTHFS_2"/>
    <property type="match status" value="1"/>
</dbReference>
<comment type="pathway">
    <text evidence="1 8">One-carbon metabolism; tetrahydrofolate interconversion.</text>
</comment>
<keyword evidence="2 8" id="KW-0554">One-carbon metabolism</keyword>
<evidence type="ECO:0000256" key="2">
    <source>
        <dbReference type="ARBA" id="ARBA00022563"/>
    </source>
</evidence>
<proteinExistence type="inferred from homology"/>
<evidence type="ECO:0000256" key="8">
    <source>
        <dbReference type="HAMAP-Rule" id="MF_01543"/>
    </source>
</evidence>
<dbReference type="HAMAP" id="MF_01543">
    <property type="entry name" value="FTHFS"/>
    <property type="match status" value="1"/>
</dbReference>
<keyword evidence="5 8" id="KW-0067">ATP-binding</keyword>
<dbReference type="UniPathway" id="UPA00193"/>
<evidence type="ECO:0000256" key="4">
    <source>
        <dbReference type="ARBA" id="ARBA00022741"/>
    </source>
</evidence>
<protein>
    <recommendedName>
        <fullName evidence="8">Formate--tetrahydrofolate ligase</fullName>
        <ecNumber evidence="8">6.3.4.3</ecNumber>
    </recommendedName>
    <alternativeName>
        <fullName evidence="8">Formyltetrahydrofolate synthetase</fullName>
        <shortName evidence="8">FHS</shortName>
        <shortName evidence="8">FTHFS</shortName>
    </alternativeName>
</protein>
<evidence type="ECO:0000313" key="9">
    <source>
        <dbReference type="EMBL" id="TGG88306.1"/>
    </source>
</evidence>
<dbReference type="EMBL" id="SRME01000002">
    <property type="protein sequence ID" value="TGG88306.1"/>
    <property type="molecule type" value="Genomic_DNA"/>
</dbReference>
<keyword evidence="4 8" id="KW-0547">Nucleotide-binding</keyword>
<evidence type="ECO:0000256" key="1">
    <source>
        <dbReference type="ARBA" id="ARBA00004777"/>
    </source>
</evidence>
<dbReference type="AlphaFoldDB" id="A0A4Z0VZV7"/>
<dbReference type="FunFam" id="3.10.410.10:FF:000001">
    <property type="entry name" value="Putative formate--tetrahydrofolate ligase"/>
    <property type="match status" value="1"/>
</dbReference>
<comment type="caution">
    <text evidence="9">The sequence shown here is derived from an EMBL/GenBank/DDBJ whole genome shotgun (WGS) entry which is preliminary data.</text>
</comment>
<reference evidence="9 10" key="1">
    <citation type="submission" date="2019-04" db="EMBL/GenBank/DDBJ databases">
        <title>Draft genome sequence data and analysis of a Fermenting Bacterium, Geotoga petraea strain HO-Geo1, isolated from heavy-oil petroleum reservoir in Russia.</title>
        <authorList>
            <person name="Grouzdev D.S."/>
            <person name="Semenova E.M."/>
            <person name="Sokolova D.S."/>
            <person name="Tourova T.P."/>
            <person name="Poltaraus A.B."/>
            <person name="Nazina T.N."/>
        </authorList>
    </citation>
    <scope>NUCLEOTIDE SEQUENCE [LARGE SCALE GENOMIC DNA]</scope>
    <source>
        <strain evidence="9 10">HO-Geo1</strain>
    </source>
</reference>
<dbReference type="GO" id="GO:0005524">
    <property type="term" value="F:ATP binding"/>
    <property type="evidence" value="ECO:0007669"/>
    <property type="project" value="UniProtKB-UniRule"/>
</dbReference>
<dbReference type="PROSITE" id="PS00721">
    <property type="entry name" value="FTHFS_1"/>
    <property type="match status" value="1"/>
</dbReference>
<dbReference type="InterPro" id="IPR027417">
    <property type="entry name" value="P-loop_NTPase"/>
</dbReference>
<dbReference type="NCBIfam" id="NF010030">
    <property type="entry name" value="PRK13505.1"/>
    <property type="match status" value="1"/>
</dbReference>
<dbReference type="Gene3D" id="3.40.50.300">
    <property type="entry name" value="P-loop containing nucleotide triphosphate hydrolases"/>
    <property type="match status" value="1"/>
</dbReference>
<evidence type="ECO:0000313" key="10">
    <source>
        <dbReference type="Proteomes" id="UP000297288"/>
    </source>
</evidence>
<comment type="similarity">
    <text evidence="7 8">Belongs to the formate--tetrahydrofolate ligase family.</text>
</comment>
<name>A0A4Z0VZV7_9BACT</name>
<dbReference type="SUPFAM" id="SSF52540">
    <property type="entry name" value="P-loop containing nucleoside triphosphate hydrolases"/>
    <property type="match status" value="1"/>
</dbReference>
<dbReference type="Gene3D" id="3.10.410.10">
    <property type="entry name" value="Formyltetrahydrofolate synthetase, domain 3"/>
    <property type="match status" value="1"/>
</dbReference>
<gene>
    <name evidence="8" type="primary">fhs</name>
    <name evidence="9" type="ORF">E4650_04505</name>
</gene>
<feature type="binding site" evidence="8">
    <location>
        <begin position="65"/>
        <end position="72"/>
    </location>
    <ligand>
        <name>ATP</name>
        <dbReference type="ChEBI" id="CHEBI:30616"/>
    </ligand>
</feature>
<evidence type="ECO:0000256" key="7">
    <source>
        <dbReference type="ARBA" id="ARBA00061363"/>
    </source>
</evidence>
<dbReference type="GO" id="GO:0004329">
    <property type="term" value="F:formate-tetrahydrofolate ligase activity"/>
    <property type="evidence" value="ECO:0007669"/>
    <property type="project" value="UniProtKB-UniRule"/>
</dbReference>
<dbReference type="EC" id="6.3.4.3" evidence="8"/>
<organism evidence="9 10">
    <name type="scientific">Geotoga petraea</name>
    <dbReference type="NCBI Taxonomy" id="28234"/>
    <lineage>
        <taxon>Bacteria</taxon>
        <taxon>Thermotogati</taxon>
        <taxon>Thermotogota</taxon>
        <taxon>Thermotogae</taxon>
        <taxon>Petrotogales</taxon>
        <taxon>Petrotogaceae</taxon>
        <taxon>Geotoga</taxon>
    </lineage>
</organism>
<dbReference type="Proteomes" id="UP000297288">
    <property type="component" value="Unassembled WGS sequence"/>
</dbReference>
<dbReference type="CDD" id="cd00477">
    <property type="entry name" value="FTHFS"/>
    <property type="match status" value="1"/>
</dbReference>